<keyword evidence="3" id="KW-1185">Reference proteome</keyword>
<evidence type="ECO:0000313" key="2">
    <source>
        <dbReference type="EMBL" id="TKI02977.1"/>
    </source>
</evidence>
<proteinExistence type="predicted"/>
<evidence type="ECO:0000313" key="3">
    <source>
        <dbReference type="Proteomes" id="UP000305202"/>
    </source>
</evidence>
<feature type="domain" description="Integrase catalytic" evidence="1">
    <location>
        <begin position="148"/>
        <end position="314"/>
    </location>
</feature>
<evidence type="ECO:0000259" key="1">
    <source>
        <dbReference type="PROSITE" id="PS50994"/>
    </source>
</evidence>
<gene>
    <name evidence="2" type="ORF">FCN80_23150</name>
</gene>
<dbReference type="EMBL" id="SZPQ01000055">
    <property type="protein sequence ID" value="TKI02977.1"/>
    <property type="molecule type" value="Genomic_DNA"/>
</dbReference>
<dbReference type="SUPFAM" id="SSF46689">
    <property type="entry name" value="Homeodomain-like"/>
    <property type="match status" value="1"/>
</dbReference>
<sequence>MAKKAESVLRRGGRGRLTPAHERVQLLQWIREAMSAGARLLPACREVGLSLSTWKRWNAQAEDRRPTAVRPVPANKLTAEEERQIVTVCHEPDYASLPPAQIVPRLADKGVYLASESTFYRVLRRHGQVHHRGRSRAPLKVNKPTSYQAVGPCQVWAWDVTWLASRVRGRYFYLYLIEDIFSRKIVGYEVHEEENGEQAAALLHRTVLRERCYRQPLVLHADNGAPMKSQTLKVKLEELQITGSHSRPRVSNDNPYVESLFRTLKYVPSWPSSGFMDLAEARRWVEGFSRWYNEEHRHSAIGYVTPEQRHQGEDISLLAKRKALYDTARRARPERWSGSCRQWQRVEVVMLNPDKPETGLKTAA</sequence>
<dbReference type="InterPro" id="IPR009057">
    <property type="entry name" value="Homeodomain-like_sf"/>
</dbReference>
<dbReference type="NCBIfam" id="NF033516">
    <property type="entry name" value="transpos_IS3"/>
    <property type="match status" value="1"/>
</dbReference>
<organism evidence="2 3">
    <name type="scientific">Martelella alba</name>
    <dbReference type="NCBI Taxonomy" id="2590451"/>
    <lineage>
        <taxon>Bacteria</taxon>
        <taxon>Pseudomonadati</taxon>
        <taxon>Pseudomonadota</taxon>
        <taxon>Alphaproteobacteria</taxon>
        <taxon>Hyphomicrobiales</taxon>
        <taxon>Aurantimonadaceae</taxon>
        <taxon>Martelella</taxon>
    </lineage>
</organism>
<name>A0ABY2SIV7_9HYPH</name>
<protein>
    <submittedName>
        <fullName evidence="2">IS3 family transposase</fullName>
    </submittedName>
</protein>
<accession>A0ABY2SIV7</accession>
<reference evidence="2 3" key="1">
    <citation type="submission" date="2019-04" db="EMBL/GenBank/DDBJ databases">
        <authorList>
            <person name="Li M."/>
            <person name="Gao C."/>
        </authorList>
    </citation>
    <scope>NUCLEOTIDE SEQUENCE [LARGE SCALE GENOMIC DNA]</scope>
    <source>
        <strain evidence="2 3">BGMRC 2031</strain>
    </source>
</reference>
<dbReference type="Pfam" id="PF13683">
    <property type="entry name" value="rve_3"/>
    <property type="match status" value="1"/>
</dbReference>
<dbReference type="InterPro" id="IPR036397">
    <property type="entry name" value="RNaseH_sf"/>
</dbReference>
<dbReference type="PANTHER" id="PTHR46889">
    <property type="entry name" value="TRANSPOSASE INSF FOR INSERTION SEQUENCE IS3B-RELATED"/>
    <property type="match status" value="1"/>
</dbReference>
<dbReference type="InterPro" id="IPR001584">
    <property type="entry name" value="Integrase_cat-core"/>
</dbReference>
<dbReference type="InterPro" id="IPR012337">
    <property type="entry name" value="RNaseH-like_sf"/>
</dbReference>
<comment type="caution">
    <text evidence="2">The sequence shown here is derived from an EMBL/GenBank/DDBJ whole genome shotgun (WGS) entry which is preliminary data.</text>
</comment>
<dbReference type="SUPFAM" id="SSF53098">
    <property type="entry name" value="Ribonuclease H-like"/>
    <property type="match status" value="1"/>
</dbReference>
<dbReference type="Pfam" id="PF13565">
    <property type="entry name" value="HTH_32"/>
    <property type="match status" value="1"/>
</dbReference>
<dbReference type="Gene3D" id="3.30.420.10">
    <property type="entry name" value="Ribonuclease H-like superfamily/Ribonuclease H"/>
    <property type="match status" value="1"/>
</dbReference>
<dbReference type="PROSITE" id="PS50994">
    <property type="entry name" value="INTEGRASE"/>
    <property type="match status" value="1"/>
</dbReference>
<dbReference type="InterPro" id="IPR048020">
    <property type="entry name" value="Transpos_IS3"/>
</dbReference>
<dbReference type="InterPro" id="IPR050900">
    <property type="entry name" value="Transposase_IS3/IS150/IS904"/>
</dbReference>
<dbReference type="PANTHER" id="PTHR46889:SF4">
    <property type="entry name" value="TRANSPOSASE INSO FOR INSERTION SEQUENCE ELEMENT IS911B-RELATED"/>
    <property type="match status" value="1"/>
</dbReference>
<dbReference type="Proteomes" id="UP000305202">
    <property type="component" value="Unassembled WGS sequence"/>
</dbReference>